<proteinExistence type="predicted"/>
<dbReference type="InterPro" id="IPR033458">
    <property type="entry name" value="DUF5134"/>
</dbReference>
<dbReference type="RefSeq" id="WP_110338617.1">
    <property type="nucleotide sequence ID" value="NZ_MASU01000007.1"/>
</dbReference>
<comment type="caution">
    <text evidence="2">The sequence shown here is derived from an EMBL/GenBank/DDBJ whole genome shotgun (WGS) entry which is preliminary data.</text>
</comment>
<evidence type="ECO:0000313" key="2">
    <source>
        <dbReference type="EMBL" id="PXY30618.1"/>
    </source>
</evidence>
<reference evidence="2 3" key="1">
    <citation type="submission" date="2016-07" db="EMBL/GenBank/DDBJ databases">
        <title>Draft genome sequence of Prauserella sp. YIM 121212, isolated from alkaline soil.</title>
        <authorList>
            <person name="Ruckert C."/>
            <person name="Albersmeier A."/>
            <person name="Jiang C.-L."/>
            <person name="Jiang Y."/>
            <person name="Kalinowski J."/>
            <person name="Schneider O."/>
            <person name="Winkler A."/>
            <person name="Zotchev S.B."/>
        </authorList>
    </citation>
    <scope>NUCLEOTIDE SEQUENCE [LARGE SCALE GENOMIC DNA]</scope>
    <source>
        <strain evidence="2 3">YIM 121212</strain>
    </source>
</reference>
<feature type="transmembrane region" description="Helical" evidence="1">
    <location>
        <begin position="39"/>
        <end position="61"/>
    </location>
</feature>
<name>A0A318LJZ8_9PSEU</name>
<feature type="transmembrane region" description="Helical" evidence="1">
    <location>
        <begin position="174"/>
        <end position="191"/>
    </location>
</feature>
<organism evidence="2 3">
    <name type="scientific">Prauserella flavalba</name>
    <dbReference type="NCBI Taxonomy" id="1477506"/>
    <lineage>
        <taxon>Bacteria</taxon>
        <taxon>Bacillati</taxon>
        <taxon>Actinomycetota</taxon>
        <taxon>Actinomycetes</taxon>
        <taxon>Pseudonocardiales</taxon>
        <taxon>Pseudonocardiaceae</taxon>
        <taxon>Prauserella</taxon>
    </lineage>
</organism>
<evidence type="ECO:0000256" key="1">
    <source>
        <dbReference type="SAM" id="Phobius"/>
    </source>
</evidence>
<gene>
    <name evidence="2" type="ORF">BA062_18900</name>
</gene>
<dbReference type="OrthoDB" id="3635896at2"/>
<accession>A0A318LJZ8</accession>
<feature type="transmembrane region" description="Helical" evidence="1">
    <location>
        <begin position="6"/>
        <end position="27"/>
    </location>
</feature>
<feature type="transmembrane region" description="Helical" evidence="1">
    <location>
        <begin position="67"/>
        <end position="84"/>
    </location>
</feature>
<dbReference type="AlphaFoldDB" id="A0A318LJZ8"/>
<dbReference type="Proteomes" id="UP000247892">
    <property type="component" value="Unassembled WGS sequence"/>
</dbReference>
<sequence length="192" mass="20203">MQIPGMVAWVLTAAFLLLTLPCVLRLVRLDYVRLGNGVRHIDLAGLLMTLAMVAMVSPVGAPVPVPGWQALFLLTAGWFLAGAVRGRTADGVCRRCDLHHALAAVAMLYMLTAMPHGGHGTWPTMVTGDVGGLAWPVVAGLAAAYFSFDGIQAGVRGLRARGRGTLPEGFGSRTLCRAVMGLGMGYMFVAAL</sequence>
<evidence type="ECO:0000313" key="3">
    <source>
        <dbReference type="Proteomes" id="UP000247892"/>
    </source>
</evidence>
<protein>
    <submittedName>
        <fullName evidence="2">DUF5134 domain-containing protein</fullName>
    </submittedName>
</protein>
<keyword evidence="1" id="KW-1133">Transmembrane helix</keyword>
<keyword evidence="3" id="KW-1185">Reference proteome</keyword>
<keyword evidence="1" id="KW-0472">Membrane</keyword>
<feature type="transmembrane region" description="Helical" evidence="1">
    <location>
        <begin position="133"/>
        <end position="153"/>
    </location>
</feature>
<feature type="transmembrane region" description="Helical" evidence="1">
    <location>
        <begin position="96"/>
        <end position="113"/>
    </location>
</feature>
<dbReference type="Pfam" id="PF17197">
    <property type="entry name" value="DUF5134"/>
    <property type="match status" value="1"/>
</dbReference>
<dbReference type="EMBL" id="MASU01000007">
    <property type="protein sequence ID" value="PXY30618.1"/>
    <property type="molecule type" value="Genomic_DNA"/>
</dbReference>
<keyword evidence="1" id="KW-0812">Transmembrane</keyword>